<feature type="compositionally biased region" description="Basic and acidic residues" evidence="1">
    <location>
        <begin position="1"/>
        <end position="11"/>
    </location>
</feature>
<feature type="transmembrane region" description="Helical" evidence="2">
    <location>
        <begin position="223"/>
        <end position="243"/>
    </location>
</feature>
<keyword evidence="2" id="KW-0472">Membrane</keyword>
<dbReference type="EMBL" id="CP040916">
    <property type="protein sequence ID" value="QDQ13996.1"/>
    <property type="molecule type" value="Genomic_DNA"/>
</dbReference>
<keyword evidence="2" id="KW-1133">Transmembrane helix</keyword>
<evidence type="ECO:0000256" key="1">
    <source>
        <dbReference type="SAM" id="MobiDB-lite"/>
    </source>
</evidence>
<dbReference type="SUPFAM" id="SSF48317">
    <property type="entry name" value="Acid phosphatase/Vanadium-dependent haloperoxidase"/>
    <property type="match status" value="1"/>
</dbReference>
<dbReference type="AlphaFoldDB" id="A0A516REB3"/>
<keyword evidence="2" id="KW-0812">Transmembrane</keyword>
<evidence type="ECO:0000259" key="3">
    <source>
        <dbReference type="Pfam" id="PF01569"/>
    </source>
</evidence>
<feature type="region of interest" description="Disordered" evidence="1">
    <location>
        <begin position="1"/>
        <end position="70"/>
    </location>
</feature>
<dbReference type="InterPro" id="IPR036938">
    <property type="entry name" value="PAP2/HPO_sf"/>
</dbReference>
<name>A0A516REB3_STRST</name>
<evidence type="ECO:0000313" key="4">
    <source>
        <dbReference type="EMBL" id="QDQ13996.1"/>
    </source>
</evidence>
<feature type="transmembrane region" description="Helical" evidence="2">
    <location>
        <begin position="155"/>
        <end position="176"/>
    </location>
</feature>
<feature type="compositionally biased region" description="Polar residues" evidence="1">
    <location>
        <begin position="33"/>
        <end position="50"/>
    </location>
</feature>
<proteinExistence type="predicted"/>
<organism evidence="4 5">
    <name type="scientific">Streptomyces spectabilis</name>
    <dbReference type="NCBI Taxonomy" id="68270"/>
    <lineage>
        <taxon>Bacteria</taxon>
        <taxon>Bacillati</taxon>
        <taxon>Actinomycetota</taxon>
        <taxon>Actinomycetes</taxon>
        <taxon>Kitasatosporales</taxon>
        <taxon>Streptomycetaceae</taxon>
        <taxon>Streptomyces</taxon>
    </lineage>
</organism>
<accession>A0A516REB3</accession>
<feature type="transmembrane region" description="Helical" evidence="2">
    <location>
        <begin position="76"/>
        <end position="94"/>
    </location>
</feature>
<protein>
    <submittedName>
        <fullName evidence="4">Phosphatase PAP2 family protein</fullName>
    </submittedName>
</protein>
<reference evidence="4 5" key="1">
    <citation type="journal article" date="2019" name="J. Ind. Microbiol. Biotechnol.">
        <title>The complete genomic sequence of Streptomyces spectabilis NRRL-2792 and identification of secondary metabolite biosynthetic gene clusters.</title>
        <authorList>
            <person name="Sinha A."/>
            <person name="Phillips-Salemka S."/>
            <person name="Niraula T.A."/>
            <person name="Short K.A."/>
            <person name="Niraula N.P."/>
        </authorList>
    </citation>
    <scope>NUCLEOTIDE SEQUENCE [LARGE SCALE GENOMIC DNA]</scope>
    <source>
        <strain evidence="4 5">NRRL 2792</strain>
    </source>
</reference>
<dbReference type="InterPro" id="IPR000326">
    <property type="entry name" value="PAP2/HPO"/>
</dbReference>
<gene>
    <name evidence="4" type="ORF">FH965_28320</name>
</gene>
<feature type="domain" description="Phosphatidic acid phosphatase type 2/haloperoxidase" evidence="3">
    <location>
        <begin position="192"/>
        <end position="268"/>
    </location>
</feature>
<dbReference type="Gene3D" id="1.20.144.10">
    <property type="entry name" value="Phosphatidic acid phosphatase type 2/haloperoxidase"/>
    <property type="match status" value="1"/>
</dbReference>
<feature type="transmembrane region" description="Helical" evidence="2">
    <location>
        <begin position="196"/>
        <end position="216"/>
    </location>
</feature>
<sequence>MRETPRSRETVGETGSEPPQPRPGRAFAHTPGATRSGTPHRSDGRPSQTPRDARQPGQDGRPGTTPPVPGRPTVHLVLLAAGALLFALLTWQIAADGPVRRLDERLGRALSGSLLPRPLAEFFADLGAMTVALPVLAAALVYTAWRGRRAGARRWWLPPLLAALAMAAVPALVVPLKAAVGRGAPPGMDGTGYYPSGHTATATVAYGAATLLLLPFLRAPRALFSACVLVNLAVGLGLVVRGYHWPADVVASWLLCGMLLGVMSLGRSTRRSSSRTPGC</sequence>
<feature type="transmembrane region" description="Helical" evidence="2">
    <location>
        <begin position="122"/>
        <end position="143"/>
    </location>
</feature>
<evidence type="ECO:0000256" key="2">
    <source>
        <dbReference type="SAM" id="Phobius"/>
    </source>
</evidence>
<evidence type="ECO:0000313" key="5">
    <source>
        <dbReference type="Proteomes" id="UP000316806"/>
    </source>
</evidence>
<feature type="transmembrane region" description="Helical" evidence="2">
    <location>
        <begin position="249"/>
        <end position="266"/>
    </location>
</feature>
<dbReference type="Pfam" id="PF01569">
    <property type="entry name" value="PAP2"/>
    <property type="match status" value="1"/>
</dbReference>
<dbReference type="Proteomes" id="UP000316806">
    <property type="component" value="Chromosome"/>
</dbReference>